<dbReference type="PANTHER" id="PTHR12658">
    <property type="entry name" value="BETA-TUBULIN COFACTOR D"/>
    <property type="match status" value="1"/>
</dbReference>
<dbReference type="Gene3D" id="1.25.10.10">
    <property type="entry name" value="Leucine-rich Repeat Variant"/>
    <property type="match status" value="1"/>
</dbReference>
<reference evidence="4 5" key="1">
    <citation type="journal article" date="2018" name="IMA Fungus">
        <title>IMA Genome-F 9: Draft genome sequence of Annulohypoxylon stygium, Aspergillus mulundensis, Berkeleyomyces basicola (syn. Thielaviopsis basicola), Ceratocystis smalleyi, two Cercospora beticola strains, Coleophoma cylindrospora, Fusarium fracticaudum, Phialophora cf. hyalina, and Morchella septimelata.</title>
        <authorList>
            <person name="Wingfield B.D."/>
            <person name="Bills G.F."/>
            <person name="Dong Y."/>
            <person name="Huang W."/>
            <person name="Nel W.J."/>
            <person name="Swalarsk-Parry B.S."/>
            <person name="Vaghefi N."/>
            <person name="Wilken P.M."/>
            <person name="An Z."/>
            <person name="de Beer Z.W."/>
            <person name="De Vos L."/>
            <person name="Chen L."/>
            <person name="Duong T.A."/>
            <person name="Gao Y."/>
            <person name="Hammerbacher A."/>
            <person name="Kikkert J.R."/>
            <person name="Li Y."/>
            <person name="Li H."/>
            <person name="Li K."/>
            <person name="Li Q."/>
            <person name="Liu X."/>
            <person name="Ma X."/>
            <person name="Naidoo K."/>
            <person name="Pethybridge S.J."/>
            <person name="Sun J."/>
            <person name="Steenkamp E.T."/>
            <person name="van der Nest M.A."/>
            <person name="van Wyk S."/>
            <person name="Wingfield M.J."/>
            <person name="Xiong C."/>
            <person name="Yue Q."/>
            <person name="Zhang X."/>
        </authorList>
    </citation>
    <scope>NUCLEOTIDE SEQUENCE [LARGE SCALE GENOMIC DNA]</scope>
    <source>
        <strain evidence="4 5">BP5796</strain>
    </source>
</reference>
<dbReference type="GO" id="GO:0007023">
    <property type="term" value="P:post-chaperonin tubulin folding pathway"/>
    <property type="evidence" value="ECO:0007669"/>
    <property type="project" value="InterPro"/>
</dbReference>
<evidence type="ECO:0000313" key="4">
    <source>
        <dbReference type="EMBL" id="RDW91839.1"/>
    </source>
</evidence>
<dbReference type="GO" id="GO:0007021">
    <property type="term" value="P:tubulin complex assembly"/>
    <property type="evidence" value="ECO:0007669"/>
    <property type="project" value="InterPro"/>
</dbReference>
<feature type="domain" description="Tubulin-folding cofactor D ARM repeats" evidence="3">
    <location>
        <begin position="368"/>
        <end position="525"/>
    </location>
</feature>
<keyword evidence="5" id="KW-1185">Reference proteome</keyword>
<gene>
    <name evidence="4" type="ORF">BP5796_01233</name>
</gene>
<sequence length="1236" mass="136219">MVAAGTDAQEQEEDVKLQKDSKQLLAEFTTSLPKFAWRPTSGHGNAQQKPRSYVDTRETDRLVLLLEPFQELPQLLDPHLQELIPALANILLLCLQLNPSSDEPKSLSRATNQRLIPLQRAICKILYTFCKIRGPKVIVRFLSTETKYIELLLSTIEAGVLADNEGPNEESNEESNEEPIAQKSGWSWEERYIVLLWLSHLLLAPFGLASISSTNSTESKGQAIAGLSWSGNVPVLTRRVIALATRYLTVSSKDREAATVLLVRIAMRKDMQQLGVLDSLVKWALSQLCASSPGTSSYHSIGILSFLAGLLSSSVSTMDMDSYAYNILLLVQEISTSDSAFCKEIRSSAVARKLVIKIIRTIAVLYLQNEQVNSAEVVESAIGHMFDLISDPATPVRVAASKSLSVITMKLSPEFATQIVEEALGALSQNTSTKKCDSVTMRTRLDFSRVNAMEWHGLILTISHLTFRHSSPKSTLSDIVPTLIHALSFEQRSTSGHSTGINVRDAACYGLWSLVRRYSTEELLAIPAPASSASSAMTGSFAIADDSVIKSVARELIVSACLDPSGNIRRGSSAALQELIGRHPDVVEEGIALIQVIDYHAVAVRTRAMKDVVLAASKLSLSYAHALISGLLDWRGIGDSDDSVRRLAATVIGQLVAGPSLYGGHVQWSWFNEIIADLESIEIQSGSKIRAIEERQGRILSLAQIVKTLRPVMKKPSKDNIESMVPPTIDVDQPTIMHLRVLLQEILTDPSLLQNVAARRQELIAEAVSQLINATYPMPVTDAIQAYVKGKSVRFLTKGLLGAAEIPASDDVYDQQAHIKNLFQASTTTWLPHLDTAKTLVEKWLARNEKEVMDAASEAAAGLLFLVDDTSRQAWIKSWANTVSKEAPGRSGQNLGYLYAIFNAYPLAGDLKQSINDAIHTRWRSTYDVDVRVTVLQRLACSDVLDTDAAAFSDLISEGLDDYTTDTRGDIGSLVRVEALNAADRMWQNSSSNEDLFRSICGKIIRLAAEKMDKVRTEAQETTLRLCSQGSEFGQLSPSSREYFSFLLHLHTDDHRSSVPFESSWLVDMLEGYVGSADTGSEDLLRASRAALADFCDENADLVSSAMWEVLKRNEKNDKVLVPALEVMSFLFDIGAAQKTQLNWFNLYALLTRAHYQTGNVRKVEACIKVYGGLVEVYPKVLQKLTSLLGHPWPRIRNQAADTLFVARGVGKGISWNNPPKVNKQNIEVLRKELQI</sequence>
<keyword evidence="1" id="KW-0143">Chaperone</keyword>
<dbReference type="Pfam" id="PF23579">
    <property type="entry name" value="ARM_TBCD"/>
    <property type="match status" value="1"/>
</dbReference>
<dbReference type="Pfam" id="PF12612">
    <property type="entry name" value="TFCD_C"/>
    <property type="match status" value="1"/>
</dbReference>
<dbReference type="OrthoDB" id="10253476at2759"/>
<dbReference type="InterPro" id="IPR033162">
    <property type="entry name" value="TBCD"/>
</dbReference>
<accession>A0A3D8T016</accession>
<dbReference type="Proteomes" id="UP000256328">
    <property type="component" value="Unassembled WGS sequence"/>
</dbReference>
<evidence type="ECO:0000259" key="3">
    <source>
        <dbReference type="Pfam" id="PF25767"/>
    </source>
</evidence>
<dbReference type="Pfam" id="PF25767">
    <property type="entry name" value="ARM_TBCD_2nd"/>
    <property type="match status" value="1"/>
</dbReference>
<feature type="domain" description="Tubulin-folding cofactor D C-terminal" evidence="2">
    <location>
        <begin position="999"/>
        <end position="1163"/>
    </location>
</feature>
<evidence type="ECO:0000256" key="1">
    <source>
        <dbReference type="ARBA" id="ARBA00023186"/>
    </source>
</evidence>
<dbReference type="SUPFAM" id="SSF48371">
    <property type="entry name" value="ARM repeat"/>
    <property type="match status" value="1"/>
</dbReference>
<dbReference type="GO" id="GO:0048487">
    <property type="term" value="F:beta-tubulin binding"/>
    <property type="evidence" value="ECO:0007669"/>
    <property type="project" value="InterPro"/>
</dbReference>
<dbReference type="AlphaFoldDB" id="A0A3D8T016"/>
<dbReference type="EMBL" id="PDLN01000002">
    <property type="protein sequence ID" value="RDW91839.1"/>
    <property type="molecule type" value="Genomic_DNA"/>
</dbReference>
<protein>
    <submittedName>
        <fullName evidence="4">Uncharacterized protein</fullName>
    </submittedName>
</protein>
<organism evidence="4 5">
    <name type="scientific">Coleophoma crateriformis</name>
    <dbReference type="NCBI Taxonomy" id="565419"/>
    <lineage>
        <taxon>Eukaryota</taxon>
        <taxon>Fungi</taxon>
        <taxon>Dikarya</taxon>
        <taxon>Ascomycota</taxon>
        <taxon>Pezizomycotina</taxon>
        <taxon>Leotiomycetes</taxon>
        <taxon>Helotiales</taxon>
        <taxon>Dermateaceae</taxon>
        <taxon>Coleophoma</taxon>
    </lineage>
</organism>
<dbReference type="InterPro" id="IPR058033">
    <property type="entry name" value="ARM_TBCD_2nd"/>
</dbReference>
<proteinExistence type="predicted"/>
<evidence type="ECO:0000313" key="5">
    <source>
        <dbReference type="Proteomes" id="UP000256328"/>
    </source>
</evidence>
<dbReference type="PANTHER" id="PTHR12658:SF0">
    <property type="entry name" value="TUBULIN-SPECIFIC CHAPERONE D"/>
    <property type="match status" value="1"/>
</dbReference>
<dbReference type="InterPro" id="IPR022577">
    <property type="entry name" value="TBCD_C"/>
</dbReference>
<evidence type="ECO:0000259" key="2">
    <source>
        <dbReference type="Pfam" id="PF12612"/>
    </source>
</evidence>
<comment type="caution">
    <text evidence="4">The sequence shown here is derived from an EMBL/GenBank/DDBJ whole genome shotgun (WGS) entry which is preliminary data.</text>
</comment>
<dbReference type="InterPro" id="IPR011989">
    <property type="entry name" value="ARM-like"/>
</dbReference>
<dbReference type="GO" id="GO:0005096">
    <property type="term" value="F:GTPase activator activity"/>
    <property type="evidence" value="ECO:0007669"/>
    <property type="project" value="InterPro"/>
</dbReference>
<name>A0A3D8T016_9HELO</name>
<dbReference type="GO" id="GO:0000226">
    <property type="term" value="P:microtubule cytoskeleton organization"/>
    <property type="evidence" value="ECO:0007669"/>
    <property type="project" value="TreeGrafter"/>
</dbReference>
<dbReference type="InterPro" id="IPR016024">
    <property type="entry name" value="ARM-type_fold"/>
</dbReference>